<keyword evidence="10" id="KW-1185">Reference proteome</keyword>
<name>A0A9X4MVA4_9FLAO</name>
<dbReference type="InterPro" id="IPR016163">
    <property type="entry name" value="Ald_DH_C"/>
</dbReference>
<dbReference type="PIRSF" id="PIRSF036492">
    <property type="entry name" value="ALDH"/>
    <property type="match status" value="1"/>
</dbReference>
<feature type="active site" evidence="5">
    <location>
        <position position="252"/>
    </location>
</feature>
<dbReference type="InterPro" id="IPR012394">
    <property type="entry name" value="Aldehyde_DH_NAD(P)"/>
</dbReference>
<dbReference type="FunFam" id="3.40.309.10:FF:000003">
    <property type="entry name" value="Aldehyde dehydrogenase"/>
    <property type="match status" value="1"/>
</dbReference>
<evidence type="ECO:0000256" key="3">
    <source>
        <dbReference type="ARBA" id="ARBA00023027"/>
    </source>
</evidence>
<dbReference type="InterPro" id="IPR016161">
    <property type="entry name" value="Ald_DH/histidinol_DH"/>
</dbReference>
<dbReference type="PANTHER" id="PTHR43570:SF16">
    <property type="entry name" value="ALDEHYDE DEHYDROGENASE TYPE III, ISOFORM Q"/>
    <property type="match status" value="1"/>
</dbReference>
<evidence type="ECO:0000256" key="1">
    <source>
        <dbReference type="ARBA" id="ARBA00009986"/>
    </source>
</evidence>
<dbReference type="GO" id="GO:0006081">
    <property type="term" value="P:aldehyde metabolic process"/>
    <property type="evidence" value="ECO:0007669"/>
    <property type="project" value="InterPro"/>
</dbReference>
<comment type="caution">
    <text evidence="9">The sequence shown here is derived from an EMBL/GenBank/DDBJ whole genome shotgun (WGS) entry which is preliminary data.</text>
</comment>
<dbReference type="EMBL" id="JANCMU010000001">
    <property type="protein sequence ID" value="MDG4945473.1"/>
    <property type="molecule type" value="Genomic_DNA"/>
</dbReference>
<proteinExistence type="inferred from homology"/>
<keyword evidence="2 4" id="KW-0560">Oxidoreductase</keyword>
<evidence type="ECO:0000256" key="4">
    <source>
        <dbReference type="PIRNR" id="PIRNR036492"/>
    </source>
</evidence>
<dbReference type="Gene3D" id="3.40.309.10">
    <property type="entry name" value="Aldehyde Dehydrogenase, Chain A, domain 2"/>
    <property type="match status" value="1"/>
</dbReference>
<evidence type="ECO:0000256" key="5">
    <source>
        <dbReference type="PIRSR" id="PIRSR036492-1"/>
    </source>
</evidence>
<comment type="similarity">
    <text evidence="1 4 7">Belongs to the aldehyde dehydrogenase family.</text>
</comment>
<reference evidence="9" key="1">
    <citation type="submission" date="2022-07" db="EMBL/GenBank/DDBJ databases">
        <title>Description and genome-wide analysis of Profundicola chukchiensis gen. nov., sp. nov., marine bacteria isolated from bottom sediments of the Chukchi Sea.</title>
        <authorList>
            <person name="Romanenko L."/>
            <person name="Otstavnykh N."/>
            <person name="Kurilenko V."/>
            <person name="Eremeev V."/>
            <person name="Velansky P."/>
            <person name="Mikhailov V."/>
            <person name="Isaeva M."/>
        </authorList>
    </citation>
    <scope>NUCLEOTIDE SEQUENCE</scope>
    <source>
        <strain evidence="9">KMM 9713</strain>
    </source>
</reference>
<feature type="domain" description="Aldehyde dehydrogenase" evidence="8">
    <location>
        <begin position="3"/>
        <end position="434"/>
    </location>
</feature>
<dbReference type="SUPFAM" id="SSF53720">
    <property type="entry name" value="ALDH-like"/>
    <property type="match status" value="1"/>
</dbReference>
<dbReference type="AlphaFoldDB" id="A0A9X4MVA4"/>
<dbReference type="PANTHER" id="PTHR43570">
    <property type="entry name" value="ALDEHYDE DEHYDROGENASE"/>
    <property type="match status" value="1"/>
</dbReference>
<evidence type="ECO:0000313" key="9">
    <source>
        <dbReference type="EMBL" id="MDG4945473.1"/>
    </source>
</evidence>
<evidence type="ECO:0000259" key="8">
    <source>
        <dbReference type="Pfam" id="PF00171"/>
    </source>
</evidence>
<dbReference type="Pfam" id="PF00171">
    <property type="entry name" value="Aldedh"/>
    <property type="match status" value="1"/>
</dbReference>
<protein>
    <recommendedName>
        <fullName evidence="4">Aldehyde dehydrogenase</fullName>
    </recommendedName>
</protein>
<dbReference type="InterPro" id="IPR016162">
    <property type="entry name" value="Ald_DH_N"/>
</dbReference>
<dbReference type="GO" id="GO:0005737">
    <property type="term" value="C:cytoplasm"/>
    <property type="evidence" value="ECO:0007669"/>
    <property type="project" value="TreeGrafter"/>
</dbReference>
<sequence>MSSISETSKDRINFLFDAQKNYFQAQETKSIAFRKSQLKKLKSAILKFEKKIADALWKDLHKSYEEAYLTEIGIVLSELDNHLKNINSWSKSESVSSPMVLMPSSSKLILEPLGQALIVSPWNYPFQLLINPLIGAISAGNCAIIKPSPDAPNVAKVLEEMISETFDVNYIAAIQGGRETNEALFEIPFDIVFFTGSSKVGSIFAQAFGKHLSKVVLELGGKSPCIVDDNANIEVAARRIIWGKTVNSGQTCIAPDHVWVHKSQRKKLVQQIEIELKKMFGEDIQKSNNYGRMVTPQAFERVNAYMKYGEIVLGGKSSADEKFIEPTLLLNPSLESPVMQDEIFGPILPLLDFEQMDEVYEFLKTHPKPLAFYYFGKSSSAKEVLARTTSGGVCINDTLMHIVNHNLPFGGVGNSGQGNYHGKYSFDAFSHKRAVVSTPTWIDLPLKYAPYKYFSWIKKIM</sequence>
<evidence type="ECO:0000256" key="2">
    <source>
        <dbReference type="ARBA" id="ARBA00023002"/>
    </source>
</evidence>
<dbReference type="InterPro" id="IPR015590">
    <property type="entry name" value="Aldehyde_DH_dom"/>
</dbReference>
<organism evidence="9 10">
    <name type="scientific">Profundicola chukchiensis</name>
    <dbReference type="NCBI Taxonomy" id="2961959"/>
    <lineage>
        <taxon>Bacteria</taxon>
        <taxon>Pseudomonadati</taxon>
        <taxon>Bacteroidota</taxon>
        <taxon>Flavobacteriia</taxon>
        <taxon>Flavobacteriales</taxon>
        <taxon>Weeksellaceae</taxon>
        <taxon>Profundicola</taxon>
    </lineage>
</organism>
<evidence type="ECO:0000256" key="7">
    <source>
        <dbReference type="RuleBase" id="RU003345"/>
    </source>
</evidence>
<feature type="active site" evidence="5 6">
    <location>
        <position position="218"/>
    </location>
</feature>
<dbReference type="FunFam" id="3.40.605.10:FF:000004">
    <property type="entry name" value="Aldehyde dehydrogenase"/>
    <property type="match status" value="1"/>
</dbReference>
<dbReference type="RefSeq" id="WP_304420078.1">
    <property type="nucleotide sequence ID" value="NZ_JANCMU010000001.1"/>
</dbReference>
<dbReference type="Proteomes" id="UP001152599">
    <property type="component" value="Unassembled WGS sequence"/>
</dbReference>
<accession>A0A9X4MVA4</accession>
<keyword evidence="3" id="KW-0520">NAD</keyword>
<dbReference type="Gene3D" id="3.40.605.10">
    <property type="entry name" value="Aldehyde Dehydrogenase, Chain A, domain 1"/>
    <property type="match status" value="1"/>
</dbReference>
<evidence type="ECO:0000256" key="6">
    <source>
        <dbReference type="PROSITE-ProRule" id="PRU10007"/>
    </source>
</evidence>
<evidence type="ECO:0000313" key="10">
    <source>
        <dbReference type="Proteomes" id="UP001152599"/>
    </source>
</evidence>
<dbReference type="InterPro" id="IPR029510">
    <property type="entry name" value="Ald_DH_CS_GLU"/>
</dbReference>
<dbReference type="GO" id="GO:0004029">
    <property type="term" value="F:aldehyde dehydrogenase (NAD+) activity"/>
    <property type="evidence" value="ECO:0007669"/>
    <property type="project" value="TreeGrafter"/>
</dbReference>
<gene>
    <name evidence="9" type="ORF">NMK71_03525</name>
</gene>
<dbReference type="PROSITE" id="PS00687">
    <property type="entry name" value="ALDEHYDE_DEHYDR_GLU"/>
    <property type="match status" value="1"/>
</dbReference>